<evidence type="ECO:0000256" key="3">
    <source>
        <dbReference type="ARBA" id="ARBA00022517"/>
    </source>
</evidence>
<keyword evidence="3" id="KW-0690">Ribosome biogenesis</keyword>
<comment type="similarity">
    <text evidence="2">Belongs to the NOP14 family.</text>
</comment>
<evidence type="ECO:0008006" key="11">
    <source>
        <dbReference type="Google" id="ProtNLM"/>
    </source>
</evidence>
<comment type="function">
    <text evidence="6">Involved in nucleolar processing of pre-18S ribosomal RNA. Has a role in the nuclear export of 40S pre-ribosomal subunit to the cytoplasm.</text>
</comment>
<reference evidence="9" key="1">
    <citation type="submission" date="2021-04" db="EMBL/GenBank/DDBJ databases">
        <authorList>
            <consortium name="Molecular Ecology Group"/>
        </authorList>
    </citation>
    <scope>NUCLEOTIDE SEQUENCE</scope>
</reference>
<evidence type="ECO:0000256" key="5">
    <source>
        <dbReference type="ARBA" id="ARBA00023242"/>
    </source>
</evidence>
<keyword evidence="10" id="KW-1185">Reference proteome</keyword>
<dbReference type="Pfam" id="PF04147">
    <property type="entry name" value="Nop14"/>
    <property type="match status" value="1"/>
</dbReference>
<dbReference type="GO" id="GO:0032040">
    <property type="term" value="C:small-subunit processome"/>
    <property type="evidence" value="ECO:0007669"/>
    <property type="project" value="InterPro"/>
</dbReference>
<feature type="compositionally biased region" description="Acidic residues" evidence="8">
    <location>
        <begin position="342"/>
        <end position="382"/>
    </location>
</feature>
<organism evidence="9 10">
    <name type="scientific">Candidula unifasciata</name>
    <dbReference type="NCBI Taxonomy" id="100452"/>
    <lineage>
        <taxon>Eukaryota</taxon>
        <taxon>Metazoa</taxon>
        <taxon>Spiralia</taxon>
        <taxon>Lophotrochozoa</taxon>
        <taxon>Mollusca</taxon>
        <taxon>Gastropoda</taxon>
        <taxon>Heterobranchia</taxon>
        <taxon>Euthyneura</taxon>
        <taxon>Panpulmonata</taxon>
        <taxon>Eupulmonata</taxon>
        <taxon>Stylommatophora</taxon>
        <taxon>Helicina</taxon>
        <taxon>Helicoidea</taxon>
        <taxon>Geomitridae</taxon>
        <taxon>Candidula</taxon>
    </lineage>
</organism>
<feature type="compositionally biased region" description="Basic residues" evidence="8">
    <location>
        <begin position="272"/>
        <end position="285"/>
    </location>
</feature>
<dbReference type="GO" id="GO:0030692">
    <property type="term" value="C:Noc4p-Nop14p complex"/>
    <property type="evidence" value="ECO:0007669"/>
    <property type="project" value="TreeGrafter"/>
</dbReference>
<evidence type="ECO:0000256" key="6">
    <source>
        <dbReference type="ARBA" id="ARBA00024695"/>
    </source>
</evidence>
<dbReference type="EMBL" id="CAJHNH020001649">
    <property type="protein sequence ID" value="CAG5123903.1"/>
    <property type="molecule type" value="Genomic_DNA"/>
</dbReference>
<evidence type="ECO:0000256" key="2">
    <source>
        <dbReference type="ARBA" id="ARBA00007466"/>
    </source>
</evidence>
<dbReference type="PANTHER" id="PTHR23183:SF0">
    <property type="entry name" value="NUCLEOLAR PROTEIN 14"/>
    <property type="match status" value="1"/>
</dbReference>
<evidence type="ECO:0000256" key="8">
    <source>
        <dbReference type="SAM" id="MobiDB-lite"/>
    </source>
</evidence>
<dbReference type="PANTHER" id="PTHR23183">
    <property type="entry name" value="NOP14"/>
    <property type="match status" value="1"/>
</dbReference>
<evidence type="ECO:0000313" key="10">
    <source>
        <dbReference type="Proteomes" id="UP000678393"/>
    </source>
</evidence>
<evidence type="ECO:0000256" key="4">
    <source>
        <dbReference type="ARBA" id="ARBA00022552"/>
    </source>
</evidence>
<gene>
    <name evidence="9" type="ORF">CUNI_LOCUS9461</name>
</gene>
<feature type="region of interest" description="Disordered" evidence="8">
    <location>
        <begin position="182"/>
        <end position="202"/>
    </location>
</feature>
<keyword evidence="5" id="KW-0539">Nucleus</keyword>
<dbReference type="GO" id="GO:0030490">
    <property type="term" value="P:maturation of SSU-rRNA"/>
    <property type="evidence" value="ECO:0007669"/>
    <property type="project" value="TreeGrafter"/>
</dbReference>
<feature type="region of interest" description="Disordered" evidence="8">
    <location>
        <begin position="240"/>
        <end position="384"/>
    </location>
</feature>
<protein>
    <recommendedName>
        <fullName evidence="11">Nucleolar protein 14</fullName>
    </recommendedName>
</protein>
<dbReference type="Proteomes" id="UP000678393">
    <property type="component" value="Unassembled WGS sequence"/>
</dbReference>
<dbReference type="OrthoDB" id="441771at2759"/>
<comment type="subcellular location">
    <subcellularLocation>
        <location evidence="1">Nucleus</location>
        <location evidence="1">Nucleolus</location>
    </subcellularLocation>
</comment>
<accession>A0A8S3Z316</accession>
<feature type="compositionally biased region" description="Polar residues" evidence="8">
    <location>
        <begin position="319"/>
        <end position="332"/>
    </location>
</feature>
<evidence type="ECO:0000256" key="1">
    <source>
        <dbReference type="ARBA" id="ARBA00004604"/>
    </source>
</evidence>
<comment type="caution">
    <text evidence="9">The sequence shown here is derived from an EMBL/GenBank/DDBJ whole genome shotgun (WGS) entry which is preliminary data.</text>
</comment>
<evidence type="ECO:0000313" key="9">
    <source>
        <dbReference type="EMBL" id="CAG5123903.1"/>
    </source>
</evidence>
<keyword evidence="4" id="KW-0698">rRNA processing</keyword>
<proteinExistence type="inferred from homology"/>
<keyword evidence="7" id="KW-0175">Coiled coil</keyword>
<feature type="coiled-coil region" evidence="7">
    <location>
        <begin position="781"/>
        <end position="812"/>
    </location>
</feature>
<dbReference type="AlphaFoldDB" id="A0A8S3Z316"/>
<name>A0A8S3Z316_9EUPU</name>
<feature type="region of interest" description="Disordered" evidence="8">
    <location>
        <begin position="1"/>
        <end position="29"/>
    </location>
</feature>
<feature type="compositionally biased region" description="Basic and acidic residues" evidence="8">
    <location>
        <begin position="247"/>
        <end position="267"/>
    </location>
</feature>
<sequence>MAKTKSKKGLADKVRSKQKNKTKQPPNPFEVKVNKVKHSVVNKHLQKWEKGIPGVSRSKAVKMRKDTLLKELHHMKKANSLLDKRFGENDSTLSADDKMVQRFALEKKKQMKKGDFSLNDEEEVLTHYGQSLVENLKDTIGSDSEEEEDGKLRMGQFQFGGFSKEGDEVSYKDKMKEVIADSKKQKYERQAEKEKTVETTKELDSSWKSLVSNFKPVNNNQTGKKVTAFMQLFHNLVMEQKSAGATDKLKTEEEKAKEEAERLKQLEAQRIARMKGKSKQTKRTHTSADDLNDGFALEKPKRSVTFAGQSESEDESGDRVNSQDQEALSDTGDNNKEAGGSGDEDSNDDDDNSDSDDDEEDEDGSDSDDSYSDLASENESENYEAVRAVEKTLKSKKELKPRPILKNTEGIERYSDFPFFFHWKSAPGSYSELKSLLHGHAADEQSTIILRLRKCHHPSLAEGNKEKLETIQQYLLQYFGDIVKQKPLDQVLVDHVVSHLWEMTQTCNMSSATAIQNLLLEHHKEYTAQAERRDGRGTFPGTDTLMYLRLVECLFPTSDFQHPVTTPAMHFITQMLSECVLRNSRDVVAGLFLCSLALKFVGLSRRYVPEVITFLHGLLYLAAEKNAVSGIKVFPPIRAGGKTVDLCIRQKCSQVSQEWSLSDLLNKEPTQLNGDQFRCEVINRCLDSLLMCLKLWEDLPCVDLIFEPCMKPLSLLPKHLYPADMQAKIEDLSQKMLDSKSKTLKVMQQPSKKPVPLKLFEPEIQEFWAGKRKKGGPNKDVNERQRLNHKYKKELKSAIREVKRDNEVLARHQLETVLQKKRKTKDLMNSLANQEGDFKAMKKIKK</sequence>
<evidence type="ECO:0000256" key="7">
    <source>
        <dbReference type="SAM" id="Coils"/>
    </source>
</evidence>
<dbReference type="InterPro" id="IPR007276">
    <property type="entry name" value="Nop14"/>
</dbReference>